<feature type="region of interest" description="Disordered" evidence="2">
    <location>
        <begin position="1772"/>
        <end position="1795"/>
    </location>
</feature>
<proteinExistence type="predicted"/>
<accession>A0A9D4ZQJ0</accession>
<feature type="region of interest" description="Disordered" evidence="2">
    <location>
        <begin position="663"/>
        <end position="697"/>
    </location>
</feature>
<name>A0A9D4ZQJ0_ADICA</name>
<evidence type="ECO:0000313" key="4">
    <source>
        <dbReference type="Proteomes" id="UP000886520"/>
    </source>
</evidence>
<sequence>MEHSMLPLNYFCRNARLCMKKAAFSKKAQLFTDELLHLKKFNALVVTTIPSHPLYDEKKTEKQIVELQTLVPDIKRRMQQLEAELSASKLKDSNGVLKARKVHPKPVALPKFSCDAAALGLQQQKPVKKVKNVISKKLRKQQNKEARTLPNMYEADQAASPSASSCASPLKEHAFDSLQENGFRRVPSSDSREFHEDELMHCMVRESDTKSTVLPVNNGSMSFSMSRNPPCFAPSEATAALQCQQENGRWYSPEKMDGSSKENMPTSYLHRDFHNGTMPSSDDGALAAEKDGNGFPLRPKDVSSVSQMKGGNRGVDGTRESSREGMTGFAKPWWNGNIQHSHLSRDHGTVKAESMHKEWDCSRKSTSKEWDVVALTSQADHHGHNGGCLAHGELEKSVLDHGVSGHPSAKIAKEKDGVVMSIKSKLEEEYEKLRDQMRWFKYKEGVVGKEDSEKNQRKYAPFHQKYAGERKFWDGGVDAAYKGLNINSSTSYNGPTNVLGAENRWMSQEHVKSSHATDRMPRDKTDNLHSAANTSPPSPSAHHASLPFSHYISKLKQLVPNDASADNSRGCWPTQAVNCHIHTARTNADSPFHGVLKGVAPIGDQPENACAHSPSSSNTFADSLTYSNPVFELDRELDLPECDTMSSQLDRGLPKERIIPEGHLEDADAKNSHWCPPFSSQTEKPLEPSSTLSKHTERELTSKSLDCAIQLPLSEVCENEDFHSPLKDNETEDFTIAGHKFRFAKDFFLKKMQHRFEQVKNIREDDESAKDATHMQETCTGRVSNGWTNAQDWVEKQAHFIHELSCFSSNEGAATQDEDMLKSSILSSIPPKKCKETADVPWQAASAQSCGNEAPEEASMKNESHPYQFLQERRGSNGPFHDDVPMNFLDTSGQRKVDLRDNRHQGELGLQAKIDQLEKDLKEHKDGSTRESDFMKNYIDKDVRLKLDELVNTLEWTQKLLVEKEHEKEKFAYGLHVKVEDCEGKVKLIQEQVDCLIEEIKSSLIKEMMGNTCFNMQAMKDGCKGQLEVLEKETEKNLETLRSELMSSIDSMQIKTEARVKLSCDALEGSILQKLDALHSCADRDAMANLRNELCLIWEEIRQLSQGRDEIREQVGKLTKVAGETKESLNKEQSVILTESEVLKKQVQSLKRKNIKARNESKEIRRDVQEVVESVQTAFAQIREDSAREAESLKRLEESLLSDKLCMESLYERVRQTEGTMKEDVAMVKAIREELLREKTNASVAEKEHVMERMDQLSHYYLGALEEVREDLLAVKMIGQDRLQDMEYRWEEFLRRQHQSTLGRGNSLQDLVMDGLESRISHLEHILDSSQDLQRAQFKVDSILAITEKDQECASAAAAKAVASAHKAEATALILGSFGAEIDNARNNSLKLQETLQLEREAAAMACNEIRALSDDLLQEKNLAIAASSEAKRRSFEIWEGLQNDMMSLRNSLCLIDKDKEVASAAANEAMAAANKAEEVLEGLTKAYEEVAVLNAGREEVGEALQAMKEMHVLQEQEKKCCEMVEMRERVEDMVTALSRVAQSTSQLDEEHRKQEICLLDLSKQIVAATAEQKGILERVSDVSKKVQVLDHSLSSLSQTVDKVHTSTQVLEKATTKHEATEGAAVAELEKRICHLENPFQRDNLSENTNEPLAKQQIGAMEKQSLLSLYKEMSAFFKKLQKIEGQEEEVSEADKQIQAALATLETRVVHLENRLHQVEAGTSLATRSLDSRMEVFSSQLQTAIEAAMTAEGKCSALGSELVKVFRALASSKKESPPKLLDSEESSEQHKHPKTETFAVSKHKVAQNPVAACTSCKKGINKGSSVTTESSQRECSELDTKGLDSSDSHGKTPESMHTEGQQVGQSKARESDATCTSVENMHSNSSLSHPSSISSGHTSALCAHGNASSIEAYKGSASAARMIIHGNDGAIIKMGRKFSLTAHSHNQDQSGDVSVALDKDSTRDKSLDIVRREDSGVMILEGKLPITHAKLGKRRIECTKKESIHLSSTARDYQMTDIRLNAGRIFVNLTNIDSCLSIGGDVLVALKVFR</sequence>
<gene>
    <name evidence="3" type="ORF">GOP47_0001860</name>
</gene>
<feature type="compositionally biased region" description="Basic and acidic residues" evidence="2">
    <location>
        <begin position="1830"/>
        <end position="1856"/>
    </location>
</feature>
<feature type="region of interest" description="Disordered" evidence="2">
    <location>
        <begin position="1820"/>
        <end position="1899"/>
    </location>
</feature>
<dbReference type="OrthoDB" id="1920586at2759"/>
<feature type="coiled-coil region" evidence="1">
    <location>
        <begin position="64"/>
        <end position="91"/>
    </location>
</feature>
<feature type="region of interest" description="Disordered" evidence="2">
    <location>
        <begin position="274"/>
        <end position="325"/>
    </location>
</feature>
<feature type="compositionally biased region" description="Low complexity" evidence="2">
    <location>
        <begin position="529"/>
        <end position="545"/>
    </location>
</feature>
<dbReference type="Gene3D" id="1.20.58.80">
    <property type="entry name" value="Phosphotransferase system, lactose/cellobiose-type IIA subunit"/>
    <property type="match status" value="1"/>
</dbReference>
<feature type="region of interest" description="Disordered" evidence="2">
    <location>
        <begin position="509"/>
        <end position="545"/>
    </location>
</feature>
<feature type="coiled-coil region" evidence="1">
    <location>
        <begin position="1140"/>
        <end position="1167"/>
    </location>
</feature>
<evidence type="ECO:0000256" key="1">
    <source>
        <dbReference type="SAM" id="Coils"/>
    </source>
</evidence>
<evidence type="ECO:0000256" key="2">
    <source>
        <dbReference type="SAM" id="MobiDB-lite"/>
    </source>
</evidence>
<feature type="compositionally biased region" description="Basic and acidic residues" evidence="2">
    <location>
        <begin position="509"/>
        <end position="527"/>
    </location>
</feature>
<evidence type="ECO:0000313" key="3">
    <source>
        <dbReference type="EMBL" id="KAI5082117.1"/>
    </source>
</evidence>
<protein>
    <submittedName>
        <fullName evidence="3">Uncharacterized protein</fullName>
    </submittedName>
</protein>
<dbReference type="EMBL" id="JABFUD020000003">
    <property type="protein sequence ID" value="KAI5082117.1"/>
    <property type="molecule type" value="Genomic_DNA"/>
</dbReference>
<keyword evidence="4" id="KW-1185">Reference proteome</keyword>
<feature type="coiled-coil region" evidence="1">
    <location>
        <begin position="1683"/>
        <end position="1721"/>
    </location>
</feature>
<comment type="caution">
    <text evidence="3">The sequence shown here is derived from an EMBL/GenBank/DDBJ whole genome shotgun (WGS) entry which is preliminary data.</text>
</comment>
<feature type="compositionally biased region" description="Polar residues" evidence="2">
    <location>
        <begin position="678"/>
        <end position="693"/>
    </location>
</feature>
<reference evidence="3" key="1">
    <citation type="submission" date="2021-01" db="EMBL/GenBank/DDBJ databases">
        <title>Adiantum capillus-veneris genome.</title>
        <authorList>
            <person name="Fang Y."/>
            <person name="Liao Q."/>
        </authorList>
    </citation>
    <scope>NUCLEOTIDE SEQUENCE</scope>
    <source>
        <strain evidence="3">H3</strain>
        <tissue evidence="3">Leaf</tissue>
    </source>
</reference>
<keyword evidence="1" id="KW-0175">Coiled coil</keyword>
<feature type="compositionally biased region" description="Low complexity" evidence="2">
    <location>
        <begin position="1881"/>
        <end position="1898"/>
    </location>
</feature>
<organism evidence="3 4">
    <name type="scientific">Adiantum capillus-veneris</name>
    <name type="common">Maidenhair fern</name>
    <dbReference type="NCBI Taxonomy" id="13818"/>
    <lineage>
        <taxon>Eukaryota</taxon>
        <taxon>Viridiplantae</taxon>
        <taxon>Streptophyta</taxon>
        <taxon>Embryophyta</taxon>
        <taxon>Tracheophyta</taxon>
        <taxon>Polypodiopsida</taxon>
        <taxon>Polypodiidae</taxon>
        <taxon>Polypodiales</taxon>
        <taxon>Pteridineae</taxon>
        <taxon>Pteridaceae</taxon>
        <taxon>Vittarioideae</taxon>
        <taxon>Adiantum</taxon>
    </lineage>
</organism>
<dbReference type="Proteomes" id="UP000886520">
    <property type="component" value="Chromosome 2"/>
</dbReference>